<protein>
    <recommendedName>
        <fullName evidence="1">A-factor biosynthesis hotdog domain-containing protein</fullName>
    </recommendedName>
</protein>
<evidence type="ECO:0000313" key="3">
    <source>
        <dbReference type="Proteomes" id="UP000185783"/>
    </source>
</evidence>
<dbReference type="Pfam" id="PF03756">
    <property type="entry name" value="AfsA"/>
    <property type="match status" value="1"/>
</dbReference>
<proteinExistence type="predicted"/>
<organism evidence="2 3">
    <name type="scientific">Pseudovibrio exalbescens</name>
    <dbReference type="NCBI Taxonomy" id="197461"/>
    <lineage>
        <taxon>Bacteria</taxon>
        <taxon>Pseudomonadati</taxon>
        <taxon>Pseudomonadota</taxon>
        <taxon>Alphaproteobacteria</taxon>
        <taxon>Hyphomicrobiales</taxon>
        <taxon>Stappiaceae</taxon>
        <taxon>Pseudovibrio</taxon>
    </lineage>
</organism>
<dbReference type="InterPro" id="IPR005509">
    <property type="entry name" value="AfsA_hotdog_dom"/>
</dbReference>
<name>A0A1U7JGC6_9HYPH</name>
<accession>A0A1U7JGC6</accession>
<sequence length="254" mass="28332">MLVVVGNRLTDFAQATGAVTAQMAIERLAQDEPGAGFVIGQGVGDEEARVIRVLGQAKGVPIINFEQDGLRAGQTVCHKHHPENQLISMPRKVDQDVFEADLLMDDRNEIMSDHLTGLHLQGMLLIEATRQMFIAVGETQYAHLGVPHGGYVVFNRLDTRFEQFAFPIYSMIRQTVTDVDQPRDDRTSFSAEIEIFQEQGRVAHTSVQYTIFERASLKPKEEKLARKAVEAVVTRAEESLVDERATQFPGRVAV</sequence>
<dbReference type="STRING" id="197461.A3843_11770"/>
<comment type="caution">
    <text evidence="2">The sequence shown here is derived from an EMBL/GenBank/DDBJ whole genome shotgun (WGS) entry which is preliminary data.</text>
</comment>
<feature type="domain" description="A-factor biosynthesis hotdog" evidence="1">
    <location>
        <begin position="78"/>
        <end position="209"/>
    </location>
</feature>
<dbReference type="RefSeq" id="WP_051269175.1">
    <property type="nucleotide sequence ID" value="NZ_LVVZ01000018.1"/>
</dbReference>
<evidence type="ECO:0000259" key="1">
    <source>
        <dbReference type="Pfam" id="PF03756"/>
    </source>
</evidence>
<dbReference type="AlphaFoldDB" id="A0A1U7JGC6"/>
<dbReference type="EMBL" id="LVVZ01000018">
    <property type="protein sequence ID" value="OKL43789.1"/>
    <property type="molecule type" value="Genomic_DNA"/>
</dbReference>
<dbReference type="Proteomes" id="UP000185783">
    <property type="component" value="Unassembled WGS sequence"/>
</dbReference>
<evidence type="ECO:0000313" key="2">
    <source>
        <dbReference type="EMBL" id="OKL43789.1"/>
    </source>
</evidence>
<reference evidence="2 3" key="1">
    <citation type="submission" date="2016-03" db="EMBL/GenBank/DDBJ databases">
        <title>Genome sequence of Nesiotobacter sp. nov., a moderately halophilic alphaproteobacterium isolated from the Yellow Sea, China.</title>
        <authorList>
            <person name="Zhang G."/>
            <person name="Zhang R."/>
        </authorList>
    </citation>
    <scope>NUCLEOTIDE SEQUENCE [LARGE SCALE GENOMIC DNA]</scope>
    <source>
        <strain evidence="2 3">WB1-6</strain>
    </source>
</reference>
<keyword evidence="3" id="KW-1185">Reference proteome</keyword>
<gene>
    <name evidence="2" type="ORF">A3843_11770</name>
</gene>